<reference evidence="1 2" key="1">
    <citation type="journal article" date="2006" name="Appl. Environ. Microbiol.">
        <title>Isolation and expression of the lysis genes of Actinomyces naeslundii phage Av-1.</title>
        <authorList>
            <person name="Delisle A.L."/>
            <person name="Barcak G.J."/>
            <person name="Guo M."/>
        </authorList>
    </citation>
    <scope>NUCLEOTIDE SEQUENCE</scope>
</reference>
<keyword evidence="2" id="KW-1185">Reference proteome</keyword>
<dbReference type="KEGG" id="vg:5329893"/>
<accession>A6XAE5</accession>
<evidence type="ECO:0000313" key="2">
    <source>
        <dbReference type="Proteomes" id="UP000001112"/>
    </source>
</evidence>
<dbReference type="Proteomes" id="UP000001112">
    <property type="component" value="Segment"/>
</dbReference>
<dbReference type="GeneID" id="5329893"/>
<sequence length="40" mass="4624">MITASKPENVTITKVIKKTWHGDKNTRKALAGMHYIKSYY</sequence>
<proteinExistence type="predicted"/>
<protein>
    <submittedName>
        <fullName evidence="1">Uncharacterized protein</fullName>
    </submittedName>
</protein>
<dbReference type="RefSeq" id="YP_001333675.1">
    <property type="nucleotide sequence ID" value="NC_009643.1"/>
</dbReference>
<evidence type="ECO:0000313" key="1">
    <source>
        <dbReference type="EMBL" id="ABR67684.1"/>
    </source>
</evidence>
<dbReference type="EMBL" id="DQ123818">
    <property type="protein sequence ID" value="ABR67684.1"/>
    <property type="molecule type" value="Genomic_DNA"/>
</dbReference>
<organism evidence="1 2">
    <name type="scientific">Actinomyces phage Av-1</name>
    <dbReference type="NCBI Taxonomy" id="2880361"/>
    <lineage>
        <taxon>Viruses</taxon>
        <taxon>Duplodnaviria</taxon>
        <taxon>Heunggongvirae</taxon>
        <taxon>Uroviricota</taxon>
        <taxon>Caudoviricetes</taxon>
        <taxon>Dybvigvirus</taxon>
        <taxon>Dybvigvirus Av1</taxon>
    </lineage>
</organism>
<name>A6XAE5_9CAUD</name>